<evidence type="ECO:0000313" key="2">
    <source>
        <dbReference type="Proteomes" id="UP000093104"/>
    </source>
</evidence>
<protein>
    <submittedName>
        <fullName evidence="1">Uncharacterized protein</fullName>
    </submittedName>
</protein>
<dbReference type="PATRIC" id="fig|317.243.peg.256"/>
<organism evidence="1 2">
    <name type="scientific">Pseudomonas syringae</name>
    <dbReference type="NCBI Taxonomy" id="317"/>
    <lineage>
        <taxon>Bacteria</taxon>
        <taxon>Pseudomonadati</taxon>
        <taxon>Pseudomonadota</taxon>
        <taxon>Gammaproteobacteria</taxon>
        <taxon>Pseudomonadales</taxon>
        <taxon>Pseudomonadaceae</taxon>
        <taxon>Pseudomonas</taxon>
    </lineage>
</organism>
<dbReference type="AlphaFoldDB" id="A0A1C7YXC7"/>
<dbReference type="EMBL" id="LGSI01000068">
    <property type="protein sequence ID" value="OCR22331.1"/>
    <property type="molecule type" value="Genomic_DNA"/>
</dbReference>
<sequence length="76" mass="8387">MAAVECGLRNDPQATLTTEVCVSCEEQCRKFDIKHAECKACADAFASSLREYKALTVARKPSLIETIGSGEHLHFR</sequence>
<evidence type="ECO:0000313" key="1">
    <source>
        <dbReference type="EMBL" id="OCR22331.1"/>
    </source>
</evidence>
<dbReference type="Proteomes" id="UP000093104">
    <property type="component" value="Unassembled WGS sequence"/>
</dbReference>
<accession>A0A1C7YXC7</accession>
<comment type="caution">
    <text evidence="1">The sequence shown here is derived from an EMBL/GenBank/DDBJ whole genome shotgun (WGS) entry which is preliminary data.</text>
</comment>
<proteinExistence type="predicted"/>
<gene>
    <name evidence="1" type="ORF">AFK24_24815</name>
</gene>
<reference evidence="1 2" key="1">
    <citation type="submission" date="2015-07" db="EMBL/GenBank/DDBJ databases">
        <title>Draft genome sequence of a diazotrophic, plant growth-promoting rhizobacterium of the Pseudomonas syringae complex.</title>
        <authorList>
            <person name="Patten C.L."/>
            <person name="Jeong H."/>
        </authorList>
    </citation>
    <scope>NUCLEOTIDE SEQUENCE [LARGE SCALE GENOMIC DNA]</scope>
    <source>
        <strain evidence="1 2">GR12-2</strain>
    </source>
</reference>
<name>A0A1C7YXC7_PSESX</name>